<sequence>MDVPVTLAPSISCIPKRKMLLTLLCVPVVRYQRQASFRETLRTVSNYRFRPLREEFFLKKCDVDGMRSF</sequence>
<dbReference type="AlphaFoldDB" id="A0A016TYN0"/>
<gene>
    <name evidence="1" type="primary">Acey_s0068.g190</name>
    <name evidence="1" type="ORF">Y032_0068g190</name>
</gene>
<name>A0A016TYN0_9BILA</name>
<organism evidence="1 2">
    <name type="scientific">Ancylostoma ceylanicum</name>
    <dbReference type="NCBI Taxonomy" id="53326"/>
    <lineage>
        <taxon>Eukaryota</taxon>
        <taxon>Metazoa</taxon>
        <taxon>Ecdysozoa</taxon>
        <taxon>Nematoda</taxon>
        <taxon>Chromadorea</taxon>
        <taxon>Rhabditida</taxon>
        <taxon>Rhabditina</taxon>
        <taxon>Rhabditomorpha</taxon>
        <taxon>Strongyloidea</taxon>
        <taxon>Ancylostomatidae</taxon>
        <taxon>Ancylostomatinae</taxon>
        <taxon>Ancylostoma</taxon>
    </lineage>
</organism>
<reference evidence="2" key="1">
    <citation type="journal article" date="2015" name="Nat. Genet.">
        <title>The genome and transcriptome of the zoonotic hookworm Ancylostoma ceylanicum identify infection-specific gene families.</title>
        <authorList>
            <person name="Schwarz E.M."/>
            <person name="Hu Y."/>
            <person name="Antoshechkin I."/>
            <person name="Miller M.M."/>
            <person name="Sternberg P.W."/>
            <person name="Aroian R.V."/>
        </authorList>
    </citation>
    <scope>NUCLEOTIDE SEQUENCE</scope>
    <source>
        <strain evidence="2">HY135</strain>
    </source>
</reference>
<protein>
    <submittedName>
        <fullName evidence="1">Uncharacterized protein</fullName>
    </submittedName>
</protein>
<comment type="caution">
    <text evidence="1">The sequence shown here is derived from an EMBL/GenBank/DDBJ whole genome shotgun (WGS) entry which is preliminary data.</text>
</comment>
<proteinExistence type="predicted"/>
<evidence type="ECO:0000313" key="2">
    <source>
        <dbReference type="Proteomes" id="UP000024635"/>
    </source>
</evidence>
<keyword evidence="2" id="KW-1185">Reference proteome</keyword>
<dbReference type="Proteomes" id="UP000024635">
    <property type="component" value="Unassembled WGS sequence"/>
</dbReference>
<evidence type="ECO:0000313" key="1">
    <source>
        <dbReference type="EMBL" id="EYC07896.1"/>
    </source>
</evidence>
<dbReference type="EMBL" id="JARK01001404">
    <property type="protein sequence ID" value="EYC07896.1"/>
    <property type="molecule type" value="Genomic_DNA"/>
</dbReference>
<accession>A0A016TYN0</accession>